<feature type="region of interest" description="Disordered" evidence="1">
    <location>
        <begin position="61"/>
        <end position="80"/>
    </location>
</feature>
<keyword evidence="4" id="KW-1185">Reference proteome</keyword>
<evidence type="ECO:0000256" key="1">
    <source>
        <dbReference type="SAM" id="MobiDB-lite"/>
    </source>
</evidence>
<dbReference type="EMBL" id="JBBNAF010000005">
    <property type="protein sequence ID" value="KAK9143283.1"/>
    <property type="molecule type" value="Genomic_DNA"/>
</dbReference>
<gene>
    <name evidence="3" type="ORF">Syun_012683</name>
</gene>
<organism evidence="3 4">
    <name type="scientific">Stephania yunnanensis</name>
    <dbReference type="NCBI Taxonomy" id="152371"/>
    <lineage>
        <taxon>Eukaryota</taxon>
        <taxon>Viridiplantae</taxon>
        <taxon>Streptophyta</taxon>
        <taxon>Embryophyta</taxon>
        <taxon>Tracheophyta</taxon>
        <taxon>Spermatophyta</taxon>
        <taxon>Magnoliopsida</taxon>
        <taxon>Ranunculales</taxon>
        <taxon>Menispermaceae</taxon>
        <taxon>Menispermoideae</taxon>
        <taxon>Cissampelideae</taxon>
        <taxon>Stephania</taxon>
    </lineage>
</organism>
<dbReference type="InterPro" id="IPR025836">
    <property type="entry name" value="Zn_knuckle_CX2CX4HX4C"/>
</dbReference>
<evidence type="ECO:0000313" key="3">
    <source>
        <dbReference type="EMBL" id="KAK9143283.1"/>
    </source>
</evidence>
<name>A0AAP0K192_9MAGN</name>
<protein>
    <recommendedName>
        <fullName evidence="2">Zinc knuckle CX2CX4HX4C domain-containing protein</fullName>
    </recommendedName>
</protein>
<feature type="compositionally biased region" description="Polar residues" evidence="1">
    <location>
        <begin position="69"/>
        <end position="80"/>
    </location>
</feature>
<sequence>MRGRHIRDENESLHWASFKYEKIMTICHICGKVTHKTNFCDQPWKGGELHPFGEELLAESPSRRELRVQDTNLGRRSYSQGLSQDHIHLETDLRS</sequence>
<feature type="domain" description="Zinc knuckle CX2CX4HX4C" evidence="2">
    <location>
        <begin position="4"/>
        <end position="41"/>
    </location>
</feature>
<comment type="caution">
    <text evidence="3">The sequence shown here is derived from an EMBL/GenBank/DDBJ whole genome shotgun (WGS) entry which is preliminary data.</text>
</comment>
<dbReference type="Pfam" id="PF14392">
    <property type="entry name" value="zf-CCHC_4"/>
    <property type="match status" value="1"/>
</dbReference>
<proteinExistence type="predicted"/>
<evidence type="ECO:0000259" key="2">
    <source>
        <dbReference type="Pfam" id="PF14392"/>
    </source>
</evidence>
<dbReference type="AlphaFoldDB" id="A0AAP0K192"/>
<reference evidence="3 4" key="1">
    <citation type="submission" date="2024-01" db="EMBL/GenBank/DDBJ databases">
        <title>Genome assemblies of Stephania.</title>
        <authorList>
            <person name="Yang L."/>
        </authorList>
    </citation>
    <scope>NUCLEOTIDE SEQUENCE [LARGE SCALE GENOMIC DNA]</scope>
    <source>
        <strain evidence="3">YNDBR</strain>
        <tissue evidence="3">Leaf</tissue>
    </source>
</reference>
<accession>A0AAP0K192</accession>
<dbReference type="Proteomes" id="UP001420932">
    <property type="component" value="Unassembled WGS sequence"/>
</dbReference>
<evidence type="ECO:0000313" key="4">
    <source>
        <dbReference type="Proteomes" id="UP001420932"/>
    </source>
</evidence>